<dbReference type="CDD" id="cd09631">
    <property type="entry name" value="DOMON_DOH"/>
    <property type="match status" value="1"/>
</dbReference>
<evidence type="ECO:0000259" key="10">
    <source>
        <dbReference type="PROSITE" id="PS50939"/>
    </source>
</evidence>
<evidence type="ECO:0000259" key="9">
    <source>
        <dbReference type="PROSITE" id="PS50836"/>
    </source>
</evidence>
<dbReference type="InterPro" id="IPR045266">
    <property type="entry name" value="DOH_DOMON"/>
</dbReference>
<evidence type="ECO:0000313" key="12">
    <source>
        <dbReference type="Proteomes" id="UP001141806"/>
    </source>
</evidence>
<keyword evidence="6 8" id="KW-1133">Transmembrane helix</keyword>
<reference evidence="11" key="1">
    <citation type="journal article" date="2023" name="Plant J.">
        <title>The genome of the king protea, Protea cynaroides.</title>
        <authorList>
            <person name="Chang J."/>
            <person name="Duong T.A."/>
            <person name="Schoeman C."/>
            <person name="Ma X."/>
            <person name="Roodt D."/>
            <person name="Barker N."/>
            <person name="Li Z."/>
            <person name="Van de Peer Y."/>
            <person name="Mizrachi E."/>
        </authorList>
    </citation>
    <scope>NUCLEOTIDE SEQUENCE</scope>
    <source>
        <tissue evidence="11">Young leaves</tissue>
    </source>
</reference>
<evidence type="ECO:0000256" key="5">
    <source>
        <dbReference type="ARBA" id="ARBA00022982"/>
    </source>
</evidence>
<dbReference type="PROSITE" id="PS50836">
    <property type="entry name" value="DOMON"/>
    <property type="match status" value="1"/>
</dbReference>
<dbReference type="AlphaFoldDB" id="A0A9Q0QQ98"/>
<evidence type="ECO:0000256" key="4">
    <source>
        <dbReference type="ARBA" id="ARBA00022729"/>
    </source>
</evidence>
<dbReference type="InterPro" id="IPR006593">
    <property type="entry name" value="Cyt_b561/ferric_Rdtase_TM"/>
</dbReference>
<dbReference type="SMART" id="SM00664">
    <property type="entry name" value="DoH"/>
    <property type="match status" value="1"/>
</dbReference>
<dbReference type="PANTHER" id="PTHR23130">
    <property type="entry name" value="CYTOCHROME B561 AND DOMON DOMAIN-CONTAINING PROTEIN"/>
    <property type="match status" value="1"/>
</dbReference>
<dbReference type="PANTHER" id="PTHR23130:SF171">
    <property type="entry name" value="OS01G0895300 PROTEIN"/>
    <property type="match status" value="1"/>
</dbReference>
<evidence type="ECO:0000313" key="11">
    <source>
        <dbReference type="EMBL" id="KAJ4967739.1"/>
    </source>
</evidence>
<name>A0A9Q0QQ98_9MAGN</name>
<evidence type="ECO:0000256" key="2">
    <source>
        <dbReference type="ARBA" id="ARBA00022448"/>
    </source>
</evidence>
<comment type="subcellular location">
    <subcellularLocation>
        <location evidence="1">Membrane</location>
    </subcellularLocation>
</comment>
<evidence type="ECO:0000256" key="3">
    <source>
        <dbReference type="ARBA" id="ARBA00022692"/>
    </source>
</evidence>
<gene>
    <name evidence="11" type="ORF">NE237_014440</name>
</gene>
<keyword evidence="2" id="KW-0813">Transport</keyword>
<proteinExistence type="predicted"/>
<dbReference type="Proteomes" id="UP001141806">
    <property type="component" value="Unassembled WGS sequence"/>
</dbReference>
<comment type="caution">
    <text evidence="11">The sequence shown here is derived from an EMBL/GenBank/DDBJ whole genome shotgun (WGS) entry which is preliminary data.</text>
</comment>
<dbReference type="Gene3D" id="1.20.120.1770">
    <property type="match status" value="1"/>
</dbReference>
<keyword evidence="7 8" id="KW-0472">Membrane</keyword>
<feature type="transmembrane region" description="Helical" evidence="8">
    <location>
        <begin position="218"/>
        <end position="238"/>
    </location>
</feature>
<organism evidence="11 12">
    <name type="scientific">Protea cynaroides</name>
    <dbReference type="NCBI Taxonomy" id="273540"/>
    <lineage>
        <taxon>Eukaryota</taxon>
        <taxon>Viridiplantae</taxon>
        <taxon>Streptophyta</taxon>
        <taxon>Embryophyta</taxon>
        <taxon>Tracheophyta</taxon>
        <taxon>Spermatophyta</taxon>
        <taxon>Magnoliopsida</taxon>
        <taxon>Proteales</taxon>
        <taxon>Proteaceae</taxon>
        <taxon>Protea</taxon>
    </lineage>
</organism>
<feature type="transmembrane region" description="Helical" evidence="8">
    <location>
        <begin position="244"/>
        <end position="270"/>
    </location>
</feature>
<keyword evidence="5" id="KW-0249">Electron transport</keyword>
<keyword evidence="12" id="KW-1185">Reference proteome</keyword>
<dbReference type="GO" id="GO:0016020">
    <property type="term" value="C:membrane"/>
    <property type="evidence" value="ECO:0007669"/>
    <property type="project" value="UniProtKB-SubCell"/>
</dbReference>
<protein>
    <recommendedName>
        <fullName evidence="13">Cytochrome b561 and DOMON domain-containing protein</fullName>
    </recommendedName>
</protein>
<dbReference type="CDD" id="cd08760">
    <property type="entry name" value="Cyt_b561_FRRS1_like"/>
    <property type="match status" value="1"/>
</dbReference>
<feature type="domain" description="DOMON" evidence="9">
    <location>
        <begin position="49"/>
        <end position="167"/>
    </location>
</feature>
<evidence type="ECO:0000256" key="1">
    <source>
        <dbReference type="ARBA" id="ARBA00004370"/>
    </source>
</evidence>
<keyword evidence="4" id="KW-0732">Signal</keyword>
<dbReference type="OrthoDB" id="19261at2759"/>
<feature type="domain" description="Cytochrome b561" evidence="10">
    <location>
        <begin position="179"/>
        <end position="321"/>
    </location>
</feature>
<evidence type="ECO:0008006" key="13">
    <source>
        <dbReference type="Google" id="ProtNLM"/>
    </source>
</evidence>
<accession>A0A9Q0QQ98</accession>
<dbReference type="EMBL" id="JAMYWD010000006">
    <property type="protein sequence ID" value="KAJ4967739.1"/>
    <property type="molecule type" value="Genomic_DNA"/>
</dbReference>
<sequence>MELQAIFIAASFFFFFLLSAIPSFVYSQSDSCSSNLNLNGFVPFDTTSLHCDLVWDAEDYILRTGQNLWSFVLSAPYTDSYIAIGFSPDGSMEGSSAMVGWTSMDGGGGMVKQYYLGGTTPTQVIPNQGKLVVVHNSSTIVYRSPSMYMAFQLNITDPGSHLIYSVGPRNWLPASDFRLTEHRNKISTSWNYVSGQSSNGDSNGDSDPYSRLRKAHGALVMIGWGILMIIGVIIARYFRQWEPFWFYSHVCIQLSAFIIGLTGVILGFILEDRLNESVSKHKALGIIILVLGCLQPEQKHPNQEAVHLAEIGTDVSVEGFP</sequence>
<dbReference type="InterPro" id="IPR005018">
    <property type="entry name" value="DOMON_domain"/>
</dbReference>
<evidence type="ECO:0000256" key="8">
    <source>
        <dbReference type="SAM" id="Phobius"/>
    </source>
</evidence>
<feature type="transmembrane region" description="Helical" evidence="8">
    <location>
        <begin position="6"/>
        <end position="26"/>
    </location>
</feature>
<evidence type="ECO:0000256" key="7">
    <source>
        <dbReference type="ARBA" id="ARBA00023136"/>
    </source>
</evidence>
<dbReference type="SMART" id="SM00665">
    <property type="entry name" value="B561"/>
    <property type="match status" value="1"/>
</dbReference>
<dbReference type="PROSITE" id="PS50939">
    <property type="entry name" value="CYTOCHROME_B561"/>
    <property type="match status" value="1"/>
</dbReference>
<evidence type="ECO:0000256" key="6">
    <source>
        <dbReference type="ARBA" id="ARBA00022989"/>
    </source>
</evidence>
<keyword evidence="3 8" id="KW-0812">Transmembrane</keyword>